<reference evidence="2 3" key="1">
    <citation type="submission" date="2020-03" db="EMBL/GenBank/DDBJ databases">
        <title>Genomic Encyclopedia of Type Strains, Phase IV (KMG-IV): sequencing the most valuable type-strain genomes for metagenomic binning, comparative biology and taxonomic classification.</title>
        <authorList>
            <person name="Goeker M."/>
        </authorList>
    </citation>
    <scope>NUCLEOTIDE SEQUENCE [LARGE SCALE GENOMIC DNA]</scope>
    <source>
        <strain evidence="2 3">DSM 29762</strain>
    </source>
</reference>
<dbReference type="AlphaFoldDB" id="A0A846QW97"/>
<gene>
    <name evidence="2" type="ORF">GGR42_001969</name>
</gene>
<dbReference type="GO" id="GO:0016740">
    <property type="term" value="F:transferase activity"/>
    <property type="evidence" value="ECO:0007669"/>
    <property type="project" value="UniProtKB-KW"/>
</dbReference>
<dbReference type="PANTHER" id="PTHR36836:SF1">
    <property type="entry name" value="COLANIC ACID BIOSYNTHESIS PROTEIN WCAK"/>
    <property type="match status" value="1"/>
</dbReference>
<dbReference type="PANTHER" id="PTHR36836">
    <property type="entry name" value="COLANIC ACID BIOSYNTHESIS PROTEIN WCAK"/>
    <property type="match status" value="1"/>
</dbReference>
<evidence type="ECO:0000313" key="2">
    <source>
        <dbReference type="EMBL" id="NJB71507.1"/>
    </source>
</evidence>
<keyword evidence="3" id="KW-1185">Reference proteome</keyword>
<protein>
    <submittedName>
        <fullName evidence="2">Polysaccharide pyruvyl transferase WcaK-like protein</fullName>
    </submittedName>
</protein>
<organism evidence="2 3">
    <name type="scientific">Saonia flava</name>
    <dbReference type="NCBI Taxonomy" id="523696"/>
    <lineage>
        <taxon>Bacteria</taxon>
        <taxon>Pseudomonadati</taxon>
        <taxon>Bacteroidota</taxon>
        <taxon>Flavobacteriia</taxon>
        <taxon>Flavobacteriales</taxon>
        <taxon>Flavobacteriaceae</taxon>
        <taxon>Saonia</taxon>
    </lineage>
</organism>
<name>A0A846QW97_9FLAO</name>
<evidence type="ECO:0000313" key="3">
    <source>
        <dbReference type="Proteomes" id="UP000590442"/>
    </source>
</evidence>
<dbReference type="RefSeq" id="WP_167963341.1">
    <property type="nucleotide sequence ID" value="NZ_JAATJJ010000001.1"/>
</dbReference>
<comment type="caution">
    <text evidence="2">The sequence shown here is derived from an EMBL/GenBank/DDBJ whole genome shotgun (WGS) entry which is preliminary data.</text>
</comment>
<proteinExistence type="predicted"/>
<sequence length="372" mass="42969">MGRKNTFIIGHYGGDNFGDEFMLEALLEYLDTVKIIGKIFIVCKKRHSSATKATFVSPSFLSILKVFFQTKILILGGGTHFHDDYHKKRLQRHYLYLTKILAISLLYRLSFKKVYYLGVGYAPLDSPLIKKYTKLSLLLTNHITVRDKISLKNLNNLSRKPCSSREHLTFDLASLHKEVGHIKTKDETLVGISLTSFSYSSNPNEDTLWDDYIIPEIGAIYRNTTISIRIFVFRGGPKESDIPLSKKLQEHLYKIDPVRITTYEHTDDTEKFVAPLVECEYFIATRYHSAVIAYLVGCKMLIIPYHQKLIDVVDMIDLDMHAVFDLREPETFAFKFKELLANDKRYIPRVPPLKNKALTLDIMNSIFNKKEQ</sequence>
<keyword evidence="2" id="KW-0808">Transferase</keyword>
<feature type="domain" description="Polysaccharide pyruvyl transferase" evidence="1">
    <location>
        <begin position="16"/>
        <end position="306"/>
    </location>
</feature>
<dbReference type="InterPro" id="IPR007345">
    <property type="entry name" value="Polysacch_pyruvyl_Trfase"/>
</dbReference>
<dbReference type="Proteomes" id="UP000590442">
    <property type="component" value="Unassembled WGS sequence"/>
</dbReference>
<accession>A0A846QW97</accession>
<dbReference type="EMBL" id="JAATJJ010000001">
    <property type="protein sequence ID" value="NJB71507.1"/>
    <property type="molecule type" value="Genomic_DNA"/>
</dbReference>
<dbReference type="Pfam" id="PF04230">
    <property type="entry name" value="PS_pyruv_trans"/>
    <property type="match status" value="1"/>
</dbReference>
<evidence type="ECO:0000259" key="1">
    <source>
        <dbReference type="Pfam" id="PF04230"/>
    </source>
</evidence>